<gene>
    <name evidence="3" type="ORF">DILT_LOCUS736</name>
</gene>
<dbReference type="PROSITE" id="PS50222">
    <property type="entry name" value="EF_HAND_2"/>
    <property type="match status" value="2"/>
</dbReference>
<dbReference type="SMART" id="SM00054">
    <property type="entry name" value="EFh"/>
    <property type="match status" value="2"/>
</dbReference>
<dbReference type="AlphaFoldDB" id="A0A3P6PJ60"/>
<sequence>MTDSELSEERIQEIKEIFDKYDKENNGQIAAEDVANCLRSAGSMPSVVEVESYSFYFGPFHAFCIAIFFFIQDLIQEVDTEKNIPANGMSFEQFCQIAAKKDKDIYTNEDILKAFQVFDTESTGFLSRDILMEALCSSGENLSGEEFEAMMKFGGLDADGHFYYANFVNRFSG</sequence>
<dbReference type="OrthoDB" id="26525at2759"/>
<dbReference type="PANTHER" id="PTHR23048:SF0">
    <property type="entry name" value="CALMODULIN LIKE 3"/>
    <property type="match status" value="1"/>
</dbReference>
<reference evidence="3 4" key="1">
    <citation type="submission" date="2018-11" db="EMBL/GenBank/DDBJ databases">
        <authorList>
            <consortium name="Pathogen Informatics"/>
        </authorList>
    </citation>
    <scope>NUCLEOTIDE SEQUENCE [LARGE SCALE GENOMIC DNA]</scope>
</reference>
<organism evidence="3 4">
    <name type="scientific">Dibothriocephalus latus</name>
    <name type="common">Fish tapeworm</name>
    <name type="synonym">Diphyllobothrium latum</name>
    <dbReference type="NCBI Taxonomy" id="60516"/>
    <lineage>
        <taxon>Eukaryota</taxon>
        <taxon>Metazoa</taxon>
        <taxon>Spiralia</taxon>
        <taxon>Lophotrochozoa</taxon>
        <taxon>Platyhelminthes</taxon>
        <taxon>Cestoda</taxon>
        <taxon>Eucestoda</taxon>
        <taxon>Diphyllobothriidea</taxon>
        <taxon>Diphyllobothriidae</taxon>
        <taxon>Dibothriocephalus</taxon>
    </lineage>
</organism>
<dbReference type="EMBL" id="UYRU01003563">
    <property type="protein sequence ID" value="VDK36069.1"/>
    <property type="molecule type" value="Genomic_DNA"/>
</dbReference>
<dbReference type="InterPro" id="IPR002048">
    <property type="entry name" value="EF_hand_dom"/>
</dbReference>
<dbReference type="InterPro" id="IPR050230">
    <property type="entry name" value="CALM/Myosin/TropC-like"/>
</dbReference>
<evidence type="ECO:0000256" key="1">
    <source>
        <dbReference type="ARBA" id="ARBA00022737"/>
    </source>
</evidence>
<dbReference type="GO" id="GO:0016460">
    <property type="term" value="C:myosin II complex"/>
    <property type="evidence" value="ECO:0007669"/>
    <property type="project" value="TreeGrafter"/>
</dbReference>
<dbReference type="PANTHER" id="PTHR23048">
    <property type="entry name" value="MYOSIN LIGHT CHAIN 1, 3"/>
    <property type="match status" value="1"/>
</dbReference>
<accession>A0A3P6PJ60</accession>
<dbReference type="GO" id="GO:0005509">
    <property type="term" value="F:calcium ion binding"/>
    <property type="evidence" value="ECO:0007669"/>
    <property type="project" value="InterPro"/>
</dbReference>
<dbReference type="Proteomes" id="UP000281553">
    <property type="component" value="Unassembled WGS sequence"/>
</dbReference>
<dbReference type="Gene3D" id="1.10.238.10">
    <property type="entry name" value="EF-hand"/>
    <property type="match status" value="2"/>
</dbReference>
<dbReference type="SUPFAM" id="SSF47473">
    <property type="entry name" value="EF-hand"/>
    <property type="match status" value="1"/>
</dbReference>
<name>A0A3P6PJ60_DIBLA</name>
<proteinExistence type="predicted"/>
<protein>
    <recommendedName>
        <fullName evidence="2">EF-hand domain-containing protein</fullName>
    </recommendedName>
</protein>
<dbReference type="InterPro" id="IPR011992">
    <property type="entry name" value="EF-hand-dom_pair"/>
</dbReference>
<evidence type="ECO:0000313" key="3">
    <source>
        <dbReference type="EMBL" id="VDK36069.1"/>
    </source>
</evidence>
<feature type="domain" description="EF-hand" evidence="2">
    <location>
        <begin position="106"/>
        <end position="141"/>
    </location>
</feature>
<feature type="domain" description="EF-hand" evidence="2">
    <location>
        <begin position="9"/>
        <end position="44"/>
    </location>
</feature>
<evidence type="ECO:0000259" key="2">
    <source>
        <dbReference type="PROSITE" id="PS50222"/>
    </source>
</evidence>
<dbReference type="Pfam" id="PF13405">
    <property type="entry name" value="EF-hand_6"/>
    <property type="match status" value="1"/>
</dbReference>
<keyword evidence="4" id="KW-1185">Reference proteome</keyword>
<dbReference type="FunFam" id="1.10.238.10:FF:000001">
    <property type="entry name" value="Calmodulin 1"/>
    <property type="match status" value="1"/>
</dbReference>
<evidence type="ECO:0000313" key="4">
    <source>
        <dbReference type="Proteomes" id="UP000281553"/>
    </source>
</evidence>
<keyword evidence="1" id="KW-0677">Repeat</keyword>